<feature type="transmembrane region" description="Helical" evidence="1">
    <location>
        <begin position="334"/>
        <end position="352"/>
    </location>
</feature>
<evidence type="ECO:0000313" key="2">
    <source>
        <dbReference type="EMBL" id="GAA4416664.1"/>
    </source>
</evidence>
<reference evidence="3" key="1">
    <citation type="journal article" date="2019" name="Int. J. Syst. Evol. Microbiol.">
        <title>The Global Catalogue of Microorganisms (GCM) 10K type strain sequencing project: providing services to taxonomists for standard genome sequencing and annotation.</title>
        <authorList>
            <consortium name="The Broad Institute Genomics Platform"/>
            <consortium name="The Broad Institute Genome Sequencing Center for Infectious Disease"/>
            <person name="Wu L."/>
            <person name="Ma J."/>
        </authorList>
    </citation>
    <scope>NUCLEOTIDE SEQUENCE [LARGE SCALE GENOMIC DNA]</scope>
    <source>
        <strain evidence="3">JCM 17925</strain>
    </source>
</reference>
<feature type="transmembrane region" description="Helical" evidence="1">
    <location>
        <begin position="12"/>
        <end position="32"/>
    </location>
</feature>
<dbReference type="Proteomes" id="UP001500936">
    <property type="component" value="Unassembled WGS sequence"/>
</dbReference>
<feature type="transmembrane region" description="Helical" evidence="1">
    <location>
        <begin position="173"/>
        <end position="199"/>
    </location>
</feature>
<evidence type="ECO:0000313" key="3">
    <source>
        <dbReference type="Proteomes" id="UP001500936"/>
    </source>
</evidence>
<feature type="transmembrane region" description="Helical" evidence="1">
    <location>
        <begin position="244"/>
        <end position="261"/>
    </location>
</feature>
<proteinExistence type="predicted"/>
<dbReference type="EMBL" id="BAABHB010000014">
    <property type="protein sequence ID" value="GAA4416664.1"/>
    <property type="molecule type" value="Genomic_DNA"/>
</dbReference>
<evidence type="ECO:0000256" key="1">
    <source>
        <dbReference type="SAM" id="Phobius"/>
    </source>
</evidence>
<protein>
    <submittedName>
        <fullName evidence="2">Uncharacterized protein</fullName>
    </submittedName>
</protein>
<feature type="transmembrane region" description="Helical" evidence="1">
    <location>
        <begin position="90"/>
        <end position="107"/>
    </location>
</feature>
<keyword evidence="3" id="KW-1185">Reference proteome</keyword>
<accession>A0ABP8KUR6</accession>
<comment type="caution">
    <text evidence="2">The sequence shown here is derived from an EMBL/GenBank/DDBJ whole genome shotgun (WGS) entry which is preliminary data.</text>
</comment>
<sequence length="566" mass="64430">MILMNFSTLNRLSVLLLVATVALFVGLMGSYILNVPRDDDFPCFYLFAQQFKANASLDLIFESYSDHRIALVRILVLLSEYLFGSIQLQWLGYLGLLMIPATLWIFVSFFRRENLAPVYLLPIFFWILQPQYHETVTWAQSLFCQVPSVLLTGWAVYAALYQPTITRKAGTSGLLCTIATLSYGSGLFAWLPVGLIWLLERRWKLAITWFLLTGLLFVIYFQGHKRAEYLHPLSLAFLADNYPYVIKGFFAFVGAFVSGSLNVTKWSVLVGISITSVFLISAWRLFTKWPVRQSEKPLLGLLTLLGYILMIGFVTAVGRVYGKDGIWTVMVGRYRFFTVCAISLAYAIQVLLSSRYRRAVLGIGLVWGLAFNVWSYISYLPELNANYKNSATSIANWQYNHSGLLYWNQAEGDSILTQSIRHSEYDFPKNLYHVKLINSLQHSIFPANTGDTNSMHIDQQTIVRQFGTTMFPEDVFTFRNQTFAASQQYENGFYLVLKQNKNTFLIPTTPLTDFGQNLFAAKSGFSATVRSPLYKPGVYRVYMLQISSGQRKLIPTGRSITIRSFS</sequence>
<feature type="transmembrane region" description="Helical" evidence="1">
    <location>
        <begin position="138"/>
        <end position="161"/>
    </location>
</feature>
<feature type="transmembrane region" description="Helical" evidence="1">
    <location>
        <begin position="267"/>
        <end position="286"/>
    </location>
</feature>
<organism evidence="2 3">
    <name type="scientific">Nibrella viscosa</name>
    <dbReference type="NCBI Taxonomy" id="1084524"/>
    <lineage>
        <taxon>Bacteria</taxon>
        <taxon>Pseudomonadati</taxon>
        <taxon>Bacteroidota</taxon>
        <taxon>Cytophagia</taxon>
        <taxon>Cytophagales</taxon>
        <taxon>Spirosomataceae</taxon>
        <taxon>Nibrella</taxon>
    </lineage>
</organism>
<keyword evidence="1" id="KW-0472">Membrane</keyword>
<name>A0ABP8KUR6_9BACT</name>
<feature type="transmembrane region" description="Helical" evidence="1">
    <location>
        <begin position="114"/>
        <end position="132"/>
    </location>
</feature>
<feature type="transmembrane region" description="Helical" evidence="1">
    <location>
        <begin position="298"/>
        <end position="322"/>
    </location>
</feature>
<feature type="transmembrane region" description="Helical" evidence="1">
    <location>
        <begin position="205"/>
        <end position="223"/>
    </location>
</feature>
<gene>
    <name evidence="2" type="ORF">GCM10023187_48310</name>
</gene>
<feature type="transmembrane region" description="Helical" evidence="1">
    <location>
        <begin position="359"/>
        <end position="377"/>
    </location>
</feature>
<keyword evidence="1" id="KW-1133">Transmembrane helix</keyword>
<keyword evidence="1" id="KW-0812">Transmembrane</keyword>